<evidence type="ECO:0000256" key="1">
    <source>
        <dbReference type="ARBA" id="ARBA00001968"/>
    </source>
</evidence>
<comment type="similarity">
    <text evidence="3">Belongs to the HARBI1 family.</text>
</comment>
<dbReference type="Pfam" id="PF13359">
    <property type="entry name" value="DDE_Tnp_4"/>
    <property type="match status" value="1"/>
</dbReference>
<sequence>MDPMDLTHLVSIPAMWHHMFHVAFDCGPQWEPWNNHCIPHVRFVELFRMSLADFDWLAEEIRNNLAQDPIGCGQPLSVEAQVGVGLYGLAHGSSFVTIGHIFMIGKETADKACSQFFNAVIKVLRFRVLIPLLHLSDFLPLTSQNNGVKSCTLLRGGKVFHRLLVLLMGPIAMPPDDNWKSYVNRKSWASIVFHKGGAGSMHDSRVFRRSRLGKSLRSGATVAPMILQGTFLVGDAGYPSNVKILLPYPMVVEPANKFFNYVQSSTQIVVEQAFGRLKHRFRLLLSSQNLSPARARNNSFACMILHNILNRRGSLYVHCWDSRHPQELVFAKLPDTPVLNTIDEDPMNTKRDIICDFLYHVSNDSTT</sequence>
<dbReference type="InterPro" id="IPR045249">
    <property type="entry name" value="HARBI1-like"/>
</dbReference>
<reference evidence="9 10" key="1">
    <citation type="submission" date="2015-08" db="EMBL/GenBank/DDBJ databases">
        <title>Next Generation Sequencing and Analysis of the Genome of Puccinia sorghi L Schw, the Causal Agent of Maize Common Rust.</title>
        <authorList>
            <person name="Rochi L."/>
            <person name="Burguener G."/>
            <person name="Darino M."/>
            <person name="Turjanski A."/>
            <person name="Kreff E."/>
            <person name="Dieguez M.J."/>
            <person name="Sacco F."/>
        </authorList>
    </citation>
    <scope>NUCLEOTIDE SEQUENCE [LARGE SCALE GENOMIC DNA]</scope>
    <source>
        <strain evidence="9 10">RO10H11247</strain>
    </source>
</reference>
<keyword evidence="4" id="KW-0540">Nuclease</keyword>
<dbReference type="OrthoDB" id="3233403at2759"/>
<evidence type="ECO:0000313" key="9">
    <source>
        <dbReference type="EMBL" id="KNZ51068.1"/>
    </source>
</evidence>
<dbReference type="PANTHER" id="PTHR22930:SF85">
    <property type="entry name" value="GH03217P-RELATED"/>
    <property type="match status" value="1"/>
</dbReference>
<accession>A0A0L6UR94</accession>
<comment type="subcellular location">
    <subcellularLocation>
        <location evidence="2">Nucleus</location>
    </subcellularLocation>
</comment>
<evidence type="ECO:0000256" key="6">
    <source>
        <dbReference type="ARBA" id="ARBA00022801"/>
    </source>
</evidence>
<dbReference type="EMBL" id="LAVV01009176">
    <property type="protein sequence ID" value="KNZ51068.1"/>
    <property type="molecule type" value="Genomic_DNA"/>
</dbReference>
<gene>
    <name evidence="9" type="ORF">VP01_4106g3</name>
</gene>
<evidence type="ECO:0000256" key="5">
    <source>
        <dbReference type="ARBA" id="ARBA00022723"/>
    </source>
</evidence>
<keyword evidence="7" id="KW-0539">Nucleus</keyword>
<dbReference type="AlphaFoldDB" id="A0A0L6UR94"/>
<evidence type="ECO:0000259" key="8">
    <source>
        <dbReference type="Pfam" id="PF13359"/>
    </source>
</evidence>
<evidence type="ECO:0000313" key="10">
    <source>
        <dbReference type="Proteomes" id="UP000037035"/>
    </source>
</evidence>
<dbReference type="GO" id="GO:0016787">
    <property type="term" value="F:hydrolase activity"/>
    <property type="evidence" value="ECO:0007669"/>
    <property type="project" value="UniProtKB-KW"/>
</dbReference>
<protein>
    <recommendedName>
        <fullName evidence="8">DDE Tnp4 domain-containing protein</fullName>
    </recommendedName>
</protein>
<keyword evidence="6" id="KW-0378">Hydrolase</keyword>
<dbReference type="GO" id="GO:0046872">
    <property type="term" value="F:metal ion binding"/>
    <property type="evidence" value="ECO:0007669"/>
    <property type="project" value="UniProtKB-KW"/>
</dbReference>
<evidence type="ECO:0000256" key="2">
    <source>
        <dbReference type="ARBA" id="ARBA00004123"/>
    </source>
</evidence>
<name>A0A0L6UR94_9BASI</name>
<dbReference type="PANTHER" id="PTHR22930">
    <property type="match status" value="1"/>
</dbReference>
<keyword evidence="5" id="KW-0479">Metal-binding</keyword>
<dbReference type="GO" id="GO:0005634">
    <property type="term" value="C:nucleus"/>
    <property type="evidence" value="ECO:0007669"/>
    <property type="project" value="UniProtKB-SubCell"/>
</dbReference>
<feature type="domain" description="DDE Tnp4" evidence="8">
    <location>
        <begin position="191"/>
        <end position="307"/>
    </location>
</feature>
<evidence type="ECO:0000256" key="7">
    <source>
        <dbReference type="ARBA" id="ARBA00023242"/>
    </source>
</evidence>
<evidence type="ECO:0000256" key="4">
    <source>
        <dbReference type="ARBA" id="ARBA00022722"/>
    </source>
</evidence>
<keyword evidence="10" id="KW-1185">Reference proteome</keyword>
<dbReference type="InterPro" id="IPR027806">
    <property type="entry name" value="HARBI1_dom"/>
</dbReference>
<comment type="caution">
    <text evidence="9">The sequence shown here is derived from an EMBL/GenBank/DDBJ whole genome shotgun (WGS) entry which is preliminary data.</text>
</comment>
<evidence type="ECO:0000256" key="3">
    <source>
        <dbReference type="ARBA" id="ARBA00006958"/>
    </source>
</evidence>
<proteinExistence type="inferred from homology"/>
<dbReference type="Proteomes" id="UP000037035">
    <property type="component" value="Unassembled WGS sequence"/>
</dbReference>
<organism evidence="9 10">
    <name type="scientific">Puccinia sorghi</name>
    <dbReference type="NCBI Taxonomy" id="27349"/>
    <lineage>
        <taxon>Eukaryota</taxon>
        <taxon>Fungi</taxon>
        <taxon>Dikarya</taxon>
        <taxon>Basidiomycota</taxon>
        <taxon>Pucciniomycotina</taxon>
        <taxon>Pucciniomycetes</taxon>
        <taxon>Pucciniales</taxon>
        <taxon>Pucciniaceae</taxon>
        <taxon>Puccinia</taxon>
    </lineage>
</organism>
<comment type="cofactor">
    <cofactor evidence="1">
        <name>a divalent metal cation</name>
        <dbReference type="ChEBI" id="CHEBI:60240"/>
    </cofactor>
</comment>
<dbReference type="VEuPathDB" id="FungiDB:VP01_4106g3"/>
<dbReference type="GO" id="GO:0004518">
    <property type="term" value="F:nuclease activity"/>
    <property type="evidence" value="ECO:0007669"/>
    <property type="project" value="UniProtKB-KW"/>
</dbReference>